<keyword evidence="2" id="KW-1185">Reference proteome</keyword>
<dbReference type="EMBL" id="CAIJEO010000004">
    <property type="protein sequence ID" value="CAD0090234.1"/>
    <property type="molecule type" value="Genomic_DNA"/>
</dbReference>
<dbReference type="OrthoDB" id="5598852at2759"/>
<evidence type="ECO:0000313" key="2">
    <source>
        <dbReference type="Proteomes" id="UP000714618"/>
    </source>
</evidence>
<organism evidence="1 2">
    <name type="scientific">Aureobasidium mustum</name>
    <dbReference type="NCBI Taxonomy" id="2773714"/>
    <lineage>
        <taxon>Eukaryota</taxon>
        <taxon>Fungi</taxon>
        <taxon>Dikarya</taxon>
        <taxon>Ascomycota</taxon>
        <taxon>Pezizomycotina</taxon>
        <taxon>Dothideomycetes</taxon>
        <taxon>Dothideomycetidae</taxon>
        <taxon>Dothideales</taxon>
        <taxon>Saccotheciaceae</taxon>
        <taxon>Aureobasidium</taxon>
    </lineage>
</organism>
<evidence type="ECO:0008006" key="3">
    <source>
        <dbReference type="Google" id="ProtNLM"/>
    </source>
</evidence>
<reference evidence="1" key="1">
    <citation type="submission" date="2020-06" db="EMBL/GenBank/DDBJ databases">
        <authorList>
            <person name="Onetto C."/>
        </authorList>
    </citation>
    <scope>NUCLEOTIDE SEQUENCE</scope>
</reference>
<proteinExistence type="predicted"/>
<protein>
    <recommendedName>
        <fullName evidence="3">Aminoglycoside phosphotransferase domain-containing protein</fullName>
    </recommendedName>
</protein>
<name>A0A9N8JRF8_9PEZI</name>
<accession>A0A9N8JRF8</accession>
<sequence>MNLLFNRATGNLVGVVDWVDASIRPFGKGLWGVESVLGSWGPKGYTWHDDDSLTYRKLFSMALQEQLSLPADQLSTIEKARKLGLLLRYGYEWQDGGFVLKGDTTDLEMFLDRKYRWFTLALAGTDSTGAIF</sequence>
<dbReference type="Proteomes" id="UP000714618">
    <property type="component" value="Unassembled WGS sequence"/>
</dbReference>
<dbReference type="AlphaFoldDB" id="A0A9N8JRF8"/>
<evidence type="ECO:0000313" key="1">
    <source>
        <dbReference type="EMBL" id="CAD0090234.1"/>
    </source>
</evidence>
<gene>
    <name evidence="1" type="ORF">AWRI4233_LOCUS2590</name>
</gene>
<comment type="caution">
    <text evidence="1">The sequence shown here is derived from an EMBL/GenBank/DDBJ whole genome shotgun (WGS) entry which is preliminary data.</text>
</comment>